<evidence type="ECO:0000313" key="1">
    <source>
        <dbReference type="EMBL" id="OCH84512.1"/>
    </source>
</evidence>
<gene>
    <name evidence="1" type="ORF">OBBRIDRAFT_398883</name>
</gene>
<dbReference type="EMBL" id="KV722664">
    <property type="protein sequence ID" value="OCH84512.1"/>
    <property type="molecule type" value="Genomic_DNA"/>
</dbReference>
<sequence length="192" mass="21713">MIGREHKCTIRNDKLEFIAALSKVNEYWKFVTRRVHCNGCMETGTRRLPFCDRFLRQEKGGGGSINLPNPVDLLLHCHKTTEDITGTMTSIFLYSYVIRGCPTIGRGLSVYSLEFTDHISLSLPPNLLRQCCSSKTESSPSRRHRIGFAAFYSACLLGKEVNLSVVNVVMTAGRPLRKVQRHYWLRTASSVT</sequence>
<accession>A0A8E2AM65</accession>
<name>A0A8E2AM65_9APHY</name>
<organism evidence="1 2">
    <name type="scientific">Obba rivulosa</name>
    <dbReference type="NCBI Taxonomy" id="1052685"/>
    <lineage>
        <taxon>Eukaryota</taxon>
        <taxon>Fungi</taxon>
        <taxon>Dikarya</taxon>
        <taxon>Basidiomycota</taxon>
        <taxon>Agaricomycotina</taxon>
        <taxon>Agaricomycetes</taxon>
        <taxon>Polyporales</taxon>
        <taxon>Gelatoporiaceae</taxon>
        <taxon>Obba</taxon>
    </lineage>
</organism>
<reference evidence="1 2" key="1">
    <citation type="submission" date="2016-07" db="EMBL/GenBank/DDBJ databases">
        <title>Draft genome of the white-rot fungus Obba rivulosa 3A-2.</title>
        <authorList>
            <consortium name="DOE Joint Genome Institute"/>
            <person name="Miettinen O."/>
            <person name="Riley R."/>
            <person name="Acob R."/>
            <person name="Barry K."/>
            <person name="Cullen D."/>
            <person name="De Vries R."/>
            <person name="Hainaut M."/>
            <person name="Hatakka A."/>
            <person name="Henrissat B."/>
            <person name="Hilden K."/>
            <person name="Kuo R."/>
            <person name="Labutti K."/>
            <person name="Lipzen A."/>
            <person name="Makela M.R."/>
            <person name="Sandor L."/>
            <person name="Spatafora J.W."/>
            <person name="Grigoriev I.V."/>
            <person name="Hibbett D.S."/>
        </authorList>
    </citation>
    <scope>NUCLEOTIDE SEQUENCE [LARGE SCALE GENOMIC DNA]</scope>
    <source>
        <strain evidence="1 2">3A-2</strain>
    </source>
</reference>
<dbReference type="Proteomes" id="UP000250043">
    <property type="component" value="Unassembled WGS sequence"/>
</dbReference>
<keyword evidence="2" id="KW-1185">Reference proteome</keyword>
<proteinExistence type="predicted"/>
<protein>
    <submittedName>
        <fullName evidence="1">Uncharacterized protein</fullName>
    </submittedName>
</protein>
<dbReference type="AlphaFoldDB" id="A0A8E2AM65"/>
<evidence type="ECO:0000313" key="2">
    <source>
        <dbReference type="Proteomes" id="UP000250043"/>
    </source>
</evidence>